<proteinExistence type="predicted"/>
<name>A0A0F8YI57_9ZZZZ</name>
<dbReference type="AlphaFoldDB" id="A0A0F8YI57"/>
<dbReference type="EMBL" id="LAZR01069421">
    <property type="protein sequence ID" value="KKK47736.1"/>
    <property type="molecule type" value="Genomic_DNA"/>
</dbReference>
<accession>A0A0F8YI57</accession>
<sequence length="134" mass="15227">ISVAAGPQNQVPVVRHHEVAENPHRPARDRLAQRLLKGKEVVVLFEDGSAGVRTIENMKPSCRELFEQCEAYPTLYNKPADVSLLALSPFSSRSSRRIQARGWNPWAFLILSRRGVQLRDGRSDFFWISQLVMT</sequence>
<protein>
    <submittedName>
        <fullName evidence="1">Uncharacterized protein</fullName>
    </submittedName>
</protein>
<comment type="caution">
    <text evidence="1">The sequence shown here is derived from an EMBL/GenBank/DDBJ whole genome shotgun (WGS) entry which is preliminary data.</text>
</comment>
<feature type="non-terminal residue" evidence="1">
    <location>
        <position position="1"/>
    </location>
</feature>
<gene>
    <name evidence="1" type="ORF">LCGC14_3152150</name>
</gene>
<organism evidence="1">
    <name type="scientific">marine sediment metagenome</name>
    <dbReference type="NCBI Taxonomy" id="412755"/>
    <lineage>
        <taxon>unclassified sequences</taxon>
        <taxon>metagenomes</taxon>
        <taxon>ecological metagenomes</taxon>
    </lineage>
</organism>
<reference evidence="1" key="1">
    <citation type="journal article" date="2015" name="Nature">
        <title>Complex archaea that bridge the gap between prokaryotes and eukaryotes.</title>
        <authorList>
            <person name="Spang A."/>
            <person name="Saw J.H."/>
            <person name="Jorgensen S.L."/>
            <person name="Zaremba-Niedzwiedzka K."/>
            <person name="Martijn J."/>
            <person name="Lind A.E."/>
            <person name="van Eijk R."/>
            <person name="Schleper C."/>
            <person name="Guy L."/>
            <person name="Ettema T.J."/>
        </authorList>
    </citation>
    <scope>NUCLEOTIDE SEQUENCE</scope>
</reference>
<evidence type="ECO:0000313" key="1">
    <source>
        <dbReference type="EMBL" id="KKK47736.1"/>
    </source>
</evidence>